<keyword evidence="2" id="KW-0408">Iron</keyword>
<comment type="caution">
    <text evidence="4">The sequence shown here is derived from an EMBL/GenBank/DDBJ whole genome shotgun (WGS) entry which is preliminary data.</text>
</comment>
<comment type="similarity">
    <text evidence="1 2">Belongs to the cytochrome P450 family.</text>
</comment>
<keyword evidence="2" id="KW-0479">Metal-binding</keyword>
<dbReference type="Gene3D" id="1.10.630.10">
    <property type="entry name" value="Cytochrome P450"/>
    <property type="match status" value="1"/>
</dbReference>
<sequence>MENTAPATQSTSPATEDVTPAMEGTSPAGATDFDVTSDWHVASPYEFLRRLRHERPVFHSEHLGAYVLTRHADVRAAYADPRRFSSEGSLTISRSLAAETRKVLGDHGSFLSSFVANVDPPTHTRLRRSVSRAFTPRAVTAMEQRFRRLNEEVLDRVAPQGGADFVAELGHEPSAKLTARFIGVPEEDEEFVKEHVKDWFMLFLSPQPPDRQLVLARSFLTYLDYVDKLVASRVAEPRDDFTSLMTGLIGTELSHREVVELISTILLGGNDTVPNQLGNSVLRLLREGAWPPAPELIQNAVEECMRIDGSSLGSFRYALTDIDLHGVTIPKGSLVLLSTDSAAHDETVFPSPESFDPRRQNADAHMTFGYGIHFCVGAALARLQLRTALEVLGERLPGLRLVPGMRITYRKSIVGRGLPSLLVEW</sequence>
<dbReference type="PANTHER" id="PTHR46696">
    <property type="entry name" value="P450, PUTATIVE (EUROFUNG)-RELATED"/>
    <property type="match status" value="1"/>
</dbReference>
<accession>A0ABP7IMJ9</accession>
<evidence type="ECO:0008006" key="6">
    <source>
        <dbReference type="Google" id="ProtNLM"/>
    </source>
</evidence>
<dbReference type="PANTHER" id="PTHR46696:SF6">
    <property type="entry name" value="P450, PUTATIVE (EUROFUNG)-RELATED"/>
    <property type="match status" value="1"/>
</dbReference>
<dbReference type="SUPFAM" id="SSF48264">
    <property type="entry name" value="Cytochrome P450"/>
    <property type="match status" value="1"/>
</dbReference>
<proteinExistence type="inferred from homology"/>
<keyword evidence="2" id="KW-0349">Heme</keyword>
<name>A0ABP7IMJ9_9ACTN</name>
<feature type="compositionally biased region" description="Low complexity" evidence="3">
    <location>
        <begin position="1"/>
        <end position="15"/>
    </location>
</feature>
<keyword evidence="5" id="KW-1185">Reference proteome</keyword>
<dbReference type="InterPro" id="IPR002397">
    <property type="entry name" value="Cyt_P450_B"/>
</dbReference>
<dbReference type="RefSeq" id="WP_344944247.1">
    <property type="nucleotide sequence ID" value="NZ_BAAAZR010000017.1"/>
</dbReference>
<protein>
    <recommendedName>
        <fullName evidence="6">Cytochrome P450</fullName>
    </recommendedName>
</protein>
<feature type="region of interest" description="Disordered" evidence="3">
    <location>
        <begin position="1"/>
        <end position="33"/>
    </location>
</feature>
<evidence type="ECO:0000256" key="2">
    <source>
        <dbReference type="RuleBase" id="RU000461"/>
    </source>
</evidence>
<dbReference type="EMBL" id="BAAAZR010000017">
    <property type="protein sequence ID" value="GAA3821955.1"/>
    <property type="molecule type" value="Genomic_DNA"/>
</dbReference>
<dbReference type="PRINTS" id="PR00359">
    <property type="entry name" value="BP450"/>
</dbReference>
<keyword evidence="2" id="KW-0503">Monooxygenase</keyword>
<evidence type="ECO:0000313" key="5">
    <source>
        <dbReference type="Proteomes" id="UP001500888"/>
    </source>
</evidence>
<dbReference type="Pfam" id="PF00067">
    <property type="entry name" value="p450"/>
    <property type="match status" value="1"/>
</dbReference>
<organism evidence="4 5">
    <name type="scientific">Sphaerisporangium flaviroseum</name>
    <dbReference type="NCBI Taxonomy" id="509199"/>
    <lineage>
        <taxon>Bacteria</taxon>
        <taxon>Bacillati</taxon>
        <taxon>Actinomycetota</taxon>
        <taxon>Actinomycetes</taxon>
        <taxon>Streptosporangiales</taxon>
        <taxon>Streptosporangiaceae</taxon>
        <taxon>Sphaerisporangium</taxon>
    </lineage>
</organism>
<keyword evidence="2" id="KW-0560">Oxidoreductase</keyword>
<dbReference type="Proteomes" id="UP001500888">
    <property type="component" value="Unassembled WGS sequence"/>
</dbReference>
<dbReference type="CDD" id="cd11078">
    <property type="entry name" value="CYP130-like"/>
    <property type="match status" value="1"/>
</dbReference>
<dbReference type="PROSITE" id="PS00086">
    <property type="entry name" value="CYTOCHROME_P450"/>
    <property type="match status" value="1"/>
</dbReference>
<gene>
    <name evidence="4" type="ORF">GCM10022226_47910</name>
</gene>
<evidence type="ECO:0000256" key="1">
    <source>
        <dbReference type="ARBA" id="ARBA00010617"/>
    </source>
</evidence>
<reference evidence="5" key="1">
    <citation type="journal article" date="2019" name="Int. J. Syst. Evol. Microbiol.">
        <title>The Global Catalogue of Microorganisms (GCM) 10K type strain sequencing project: providing services to taxonomists for standard genome sequencing and annotation.</title>
        <authorList>
            <consortium name="The Broad Institute Genomics Platform"/>
            <consortium name="The Broad Institute Genome Sequencing Center for Infectious Disease"/>
            <person name="Wu L."/>
            <person name="Ma J."/>
        </authorList>
    </citation>
    <scope>NUCLEOTIDE SEQUENCE [LARGE SCALE GENOMIC DNA]</scope>
    <source>
        <strain evidence="5">JCM 16908</strain>
    </source>
</reference>
<evidence type="ECO:0000256" key="3">
    <source>
        <dbReference type="SAM" id="MobiDB-lite"/>
    </source>
</evidence>
<dbReference type="InterPro" id="IPR017972">
    <property type="entry name" value="Cyt_P450_CS"/>
</dbReference>
<dbReference type="InterPro" id="IPR036396">
    <property type="entry name" value="Cyt_P450_sf"/>
</dbReference>
<evidence type="ECO:0000313" key="4">
    <source>
        <dbReference type="EMBL" id="GAA3821955.1"/>
    </source>
</evidence>
<dbReference type="InterPro" id="IPR001128">
    <property type="entry name" value="Cyt_P450"/>
</dbReference>